<dbReference type="AlphaFoldDB" id="A0A157NXY7"/>
<reference evidence="2 3" key="1">
    <citation type="submission" date="2016-03" db="EMBL/GenBank/DDBJ databases">
        <authorList>
            <consortium name="Pathogen Informatics"/>
        </authorList>
    </citation>
    <scope>NUCLEOTIDE SEQUENCE [LARGE SCALE GENOMIC DNA]</scope>
    <source>
        <strain evidence="2 3">NCTC13364</strain>
    </source>
</reference>
<proteinExistence type="predicted"/>
<evidence type="ECO:0000313" key="2">
    <source>
        <dbReference type="EMBL" id="SAI26071.1"/>
    </source>
</evidence>
<gene>
    <name evidence="2" type="ORF">SAMEA1982600_02052</name>
</gene>
<dbReference type="Pfam" id="PF06996">
    <property type="entry name" value="T6SS_TssG"/>
    <property type="match status" value="1"/>
</dbReference>
<feature type="region of interest" description="Disordered" evidence="1">
    <location>
        <begin position="1"/>
        <end position="37"/>
    </location>
</feature>
<organism evidence="2 3">
    <name type="scientific">Bordetella ansorpii</name>
    <dbReference type="NCBI Taxonomy" id="288768"/>
    <lineage>
        <taxon>Bacteria</taxon>
        <taxon>Pseudomonadati</taxon>
        <taxon>Pseudomonadota</taxon>
        <taxon>Betaproteobacteria</taxon>
        <taxon>Burkholderiales</taxon>
        <taxon>Alcaligenaceae</taxon>
        <taxon>Bordetella</taxon>
    </lineage>
</organism>
<dbReference type="EMBL" id="FKBS01000014">
    <property type="protein sequence ID" value="SAI26071.1"/>
    <property type="molecule type" value="Genomic_DNA"/>
</dbReference>
<dbReference type="InterPro" id="IPR010732">
    <property type="entry name" value="T6SS_TssG-like"/>
</dbReference>
<evidence type="ECO:0000256" key="1">
    <source>
        <dbReference type="SAM" id="MobiDB-lite"/>
    </source>
</evidence>
<dbReference type="NCBIfam" id="TIGR03347">
    <property type="entry name" value="VI_chp_1"/>
    <property type="match status" value="1"/>
</dbReference>
<protein>
    <submittedName>
        <fullName evidence="2">Uncharacterized protein conserved in bacteria</fullName>
    </submittedName>
</protein>
<accession>A0A157NXY7</accession>
<name>A0A157NXY7_9BORD</name>
<sequence length="382" mass="43020">MVDPVPEVAASEPAESTPAMPLPPPPGEGVRGGGALPEGFWEDLEREPYAHDLFHVLRWIDARAGARSPLGRDASPRNEPVRLRQEPSMAFAPATLASAKLATANGPPELSIYSFGLFGPNGPLPLHLTEHARERMYHHGDPTLSAFADLFHHRLILLFYRAWADAQSTVSLDRREERFTRYVASLMHMGVPSMQRRDSVMDHAKYYMAGHLLRQTRNPEGLRHILETFFSLPVKVCEYVPQWIRLEPRQRLGLGGRQGLGRDTLLGVAVRDAQHKFRLEVGPLSREDYASFLPGGRRASQVTHWVRHYVGVEFAWDFRPVMRRAEVRGVRLGEASPLGLASWLGNRQAQQGDAGELLLDYESRERQRGARVKQPEQEELTA</sequence>
<dbReference type="PANTHER" id="PTHR35564:SF4">
    <property type="entry name" value="CYTOPLASMIC PROTEIN"/>
    <property type="match status" value="1"/>
</dbReference>
<dbReference type="Proteomes" id="UP000077037">
    <property type="component" value="Unassembled WGS sequence"/>
</dbReference>
<dbReference type="PANTHER" id="PTHR35564">
    <property type="match status" value="1"/>
</dbReference>
<evidence type="ECO:0000313" key="3">
    <source>
        <dbReference type="Proteomes" id="UP000077037"/>
    </source>
</evidence>